<dbReference type="KEGG" id="kox:KOX_24555"/>
<dbReference type="HOGENOM" id="CLU_076837_2_1_6"/>
<reference evidence="2 3" key="1">
    <citation type="journal article" date="2012" name="J. Bacteriol.">
        <title>Complete genome sequence of Klebsiella oxytoca KCTC 1686, used in production of 2,3-butanediol.</title>
        <authorList>
            <person name="Shin S.H."/>
            <person name="Kim S."/>
            <person name="Kim J.Y."/>
            <person name="Lee S."/>
            <person name="Um Y."/>
            <person name="Oh M.K."/>
            <person name="Kim Y.R."/>
            <person name="Lee J."/>
            <person name="Yang K.S."/>
        </authorList>
    </citation>
    <scope>NUCLEOTIDE SEQUENCE [LARGE SCALE GENOMIC DNA]</scope>
    <source>
        <strain evidence="3">ATCC 8724 / DSM 4798 / JCM 20051 / NBRC 3318 / NRRL B-199 / KCTC 1686</strain>
    </source>
</reference>
<evidence type="ECO:0000259" key="1">
    <source>
        <dbReference type="Pfam" id="PF01464"/>
    </source>
</evidence>
<dbReference type="AlphaFoldDB" id="A0A0H3HJ22"/>
<dbReference type="Pfam" id="PF01464">
    <property type="entry name" value="SLT"/>
    <property type="match status" value="1"/>
</dbReference>
<evidence type="ECO:0000313" key="2">
    <source>
        <dbReference type="EMBL" id="AEX06626.1"/>
    </source>
</evidence>
<dbReference type="PATRIC" id="fig|1006551.4.peg.4927"/>
<organism evidence="2 3">
    <name type="scientific">Klebsiella michiganensis (strain ATCC 8724 / DSM 4798 / JCM 20051 / NBRC 3318 / NRRL B-199 / KCTC 1686 / BUCSAV 143 / CCM 1901)</name>
    <dbReference type="NCBI Taxonomy" id="1006551"/>
    <lineage>
        <taxon>Bacteria</taxon>
        <taxon>Pseudomonadati</taxon>
        <taxon>Pseudomonadota</taxon>
        <taxon>Gammaproteobacteria</taxon>
        <taxon>Enterobacterales</taxon>
        <taxon>Enterobacteriaceae</taxon>
        <taxon>Klebsiella/Raoultella group</taxon>
        <taxon>Klebsiella</taxon>
    </lineage>
</organism>
<gene>
    <name evidence="2" type="ordered locus">KOX_24555</name>
</gene>
<proteinExistence type="predicted"/>
<dbReference type="Gene3D" id="1.10.530.10">
    <property type="match status" value="1"/>
</dbReference>
<dbReference type="CDD" id="cd16892">
    <property type="entry name" value="LT_VirB1-like"/>
    <property type="match status" value="1"/>
</dbReference>
<feature type="domain" description="Transglycosylase SLT" evidence="1">
    <location>
        <begin position="11"/>
        <end position="143"/>
    </location>
</feature>
<protein>
    <submittedName>
        <fullName evidence="2">Transglycosylase SLT domain protein</fullName>
    </submittedName>
</protein>
<dbReference type="InterPro" id="IPR008258">
    <property type="entry name" value="Transglycosylase_SLT_dom_1"/>
</dbReference>
<dbReference type="EMBL" id="CP003218">
    <property type="protein sequence ID" value="AEX06626.1"/>
    <property type="molecule type" value="Genomic_DNA"/>
</dbReference>
<dbReference type="SUPFAM" id="SSF53955">
    <property type="entry name" value="Lysozyme-like"/>
    <property type="match status" value="1"/>
</dbReference>
<sequence>MFSTSVFLAAAMQCAASVHPSTALDVARVESGLNPYAIAEILPGGKGVISHFPASRNEAVRLAGRLKAQGRRYSVGLMQITSTNFRHYGVTARDLLAPCTNLSVFERILTDCYRRGGSLKRALSCYYSGNFTTGQQPESAFNQTSYIQRIGYALPSTREDRQRPPAENLMLAIHYPAAVMRGELTDNATPVLTSLRYPNAVIRGALPIPGPQEEH</sequence>
<name>A0A0H3HJ22_KLEM8</name>
<accession>A0A0H3HJ22</accession>
<dbReference type="Proteomes" id="UP000007843">
    <property type="component" value="Chromosome"/>
</dbReference>
<evidence type="ECO:0000313" key="3">
    <source>
        <dbReference type="Proteomes" id="UP000007843"/>
    </source>
</evidence>
<dbReference type="InterPro" id="IPR023346">
    <property type="entry name" value="Lysozyme-like_dom_sf"/>
</dbReference>
<dbReference type="RefSeq" id="WP_014229956.1">
    <property type="nucleotide sequence ID" value="NC_016612.1"/>
</dbReference>